<organism evidence="1 2">
    <name type="scientific">Cryobacterium fucosi</name>
    <dbReference type="NCBI Taxonomy" id="1259157"/>
    <lineage>
        <taxon>Bacteria</taxon>
        <taxon>Bacillati</taxon>
        <taxon>Actinomycetota</taxon>
        <taxon>Actinomycetes</taxon>
        <taxon>Micrococcales</taxon>
        <taxon>Microbacteriaceae</taxon>
        <taxon>Cryobacterium</taxon>
    </lineage>
</organism>
<keyword evidence="2" id="KW-1185">Reference proteome</keyword>
<evidence type="ECO:0000313" key="2">
    <source>
        <dbReference type="Proteomes" id="UP000298313"/>
    </source>
</evidence>
<sequence>MNPQEEDRAVAKVIDRLAEKFPESPRVRIEQAVHEQQEALAGNPVRDYVPVLIEHAAKDRLRSLASS</sequence>
<name>A0A4V3IVH6_9MICO</name>
<accession>A0A4V3IVH6</accession>
<dbReference type="Gene3D" id="1.10.8.1060">
    <property type="entry name" value="Corynebacterium glutamicum thioredoxin-dependent arsenate reductase, N-terminal domain"/>
    <property type="match status" value="1"/>
</dbReference>
<dbReference type="AlphaFoldDB" id="A0A4V3IVH6"/>
<evidence type="ECO:0000313" key="1">
    <source>
        <dbReference type="EMBL" id="TFD78268.1"/>
    </source>
</evidence>
<comment type="caution">
    <text evidence="1">The sequence shown here is derived from an EMBL/GenBank/DDBJ whole genome shotgun (WGS) entry which is preliminary data.</text>
</comment>
<dbReference type="EMBL" id="SOHH01000061">
    <property type="protein sequence ID" value="TFD78268.1"/>
    <property type="molecule type" value="Genomic_DNA"/>
</dbReference>
<gene>
    <name evidence="1" type="ORF">E3T48_07455</name>
</gene>
<dbReference type="NCBIfam" id="NF046112">
    <property type="entry name" value="MSMEG_6209_Nter"/>
    <property type="match status" value="1"/>
</dbReference>
<dbReference type="Proteomes" id="UP000298313">
    <property type="component" value="Unassembled WGS sequence"/>
</dbReference>
<dbReference type="OrthoDB" id="4277148at2"/>
<protein>
    <recommendedName>
        <fullName evidence="3">DUF3562 domain-containing protein</fullName>
    </recommendedName>
</protein>
<reference evidence="1 2" key="1">
    <citation type="submission" date="2019-03" db="EMBL/GenBank/DDBJ databases">
        <title>Genomics of glacier-inhabiting Cryobacterium strains.</title>
        <authorList>
            <person name="Liu Q."/>
            <person name="Xin Y.-H."/>
        </authorList>
    </citation>
    <scope>NUCLEOTIDE SEQUENCE [LARGE SCALE GENOMIC DNA]</scope>
    <source>
        <strain evidence="1 2">Hh4</strain>
    </source>
</reference>
<evidence type="ECO:0008006" key="3">
    <source>
        <dbReference type="Google" id="ProtNLM"/>
    </source>
</evidence>
<proteinExistence type="predicted"/>
<dbReference type="RefSeq" id="WP_134523344.1">
    <property type="nucleotide sequence ID" value="NZ_SOHH01000061.1"/>
</dbReference>